<gene>
    <name evidence="1" type="ORF">Vadar_028936</name>
</gene>
<sequence>MADPPINPTGVNDSTKPTGALTSSAKVGDSSHSSLLTINAAPHLPHKLTSNNYPLWRAQLLSFLSGCGLEGFVDGSHPCISRDRQDQLILSWIFPSVSEGVMPIIVSSSTSKAAWDSLARVFAPSSRLCILHLKEQLYNLKRGNDSITTYMQSVKGIVDDLAIIGQPLAEEDLILAVLKGLGGAYRDFRTSICLHAGNLSFADLHGLLLTQELHIVDADTVVPEILPPTANNATRSSHYNQSCSNSGNRGNNSSCNYRNNNNSGNYRNNNSNNYRNNNNSGNYHNNNRGSHDHCTNSGYSRNNNRGSHDNRLPPLLTCELCNQSGHSAKVCPQRFNHAFLGEHPSYLVANPNTSTWTVDSGCTNHLTTDMNNMLLHSEYTGPDQILLGDGSGLKISGVGSSTLNSPCRSFALSDILHVPNISRNLPSVHQFYLDNDVFFEFHSSFFVLPNNTTTLSSLVGERTSIDESTFPFASSVIERPKVNQSPTSSTLGPLRIIQQPTCPPKPNLTPPTPHISHTHASHQPLQLANKEPNATPSPPTSLPSPLAVFSPSPEPAFIPQDDAIAPASLSSPSHLISGMNLIVDLANPVAQKPLALVVHRHPMVTRSRDGTIKNKALNTTVQSLPSYNEPTS</sequence>
<comment type="caution">
    <text evidence="1">The sequence shown here is derived from an EMBL/GenBank/DDBJ whole genome shotgun (WGS) entry which is preliminary data.</text>
</comment>
<proteinExistence type="predicted"/>
<accession>A0ACB7YQ90</accession>
<protein>
    <submittedName>
        <fullName evidence="1">Uncharacterized protein</fullName>
    </submittedName>
</protein>
<organism evidence="1 2">
    <name type="scientific">Vaccinium darrowii</name>
    <dbReference type="NCBI Taxonomy" id="229202"/>
    <lineage>
        <taxon>Eukaryota</taxon>
        <taxon>Viridiplantae</taxon>
        <taxon>Streptophyta</taxon>
        <taxon>Embryophyta</taxon>
        <taxon>Tracheophyta</taxon>
        <taxon>Spermatophyta</taxon>
        <taxon>Magnoliopsida</taxon>
        <taxon>eudicotyledons</taxon>
        <taxon>Gunneridae</taxon>
        <taxon>Pentapetalae</taxon>
        <taxon>asterids</taxon>
        <taxon>Ericales</taxon>
        <taxon>Ericaceae</taxon>
        <taxon>Vaccinioideae</taxon>
        <taxon>Vaccinieae</taxon>
        <taxon>Vaccinium</taxon>
    </lineage>
</organism>
<evidence type="ECO:0000313" key="1">
    <source>
        <dbReference type="EMBL" id="KAH7855791.1"/>
    </source>
</evidence>
<name>A0ACB7YQ90_9ERIC</name>
<reference evidence="1 2" key="1">
    <citation type="journal article" date="2021" name="Hortic Res">
        <title>High-quality reference genome and annotation aids understanding of berry development for evergreen blueberry (Vaccinium darrowii).</title>
        <authorList>
            <person name="Yu J."/>
            <person name="Hulse-Kemp A.M."/>
            <person name="Babiker E."/>
            <person name="Staton M."/>
        </authorList>
    </citation>
    <scope>NUCLEOTIDE SEQUENCE [LARGE SCALE GENOMIC DNA]</scope>
    <source>
        <strain evidence="2">cv. NJ 8807/NJ 8810</strain>
        <tissue evidence="1">Young leaf</tissue>
    </source>
</reference>
<evidence type="ECO:0000313" key="2">
    <source>
        <dbReference type="Proteomes" id="UP000828048"/>
    </source>
</evidence>
<dbReference type="EMBL" id="CM037161">
    <property type="protein sequence ID" value="KAH7855791.1"/>
    <property type="molecule type" value="Genomic_DNA"/>
</dbReference>
<dbReference type="Proteomes" id="UP000828048">
    <property type="component" value="Chromosome 11"/>
</dbReference>
<keyword evidence="2" id="KW-1185">Reference proteome</keyword>